<dbReference type="InterPro" id="IPR036388">
    <property type="entry name" value="WH-like_DNA-bd_sf"/>
</dbReference>
<proteinExistence type="inferred from homology"/>
<evidence type="ECO:0000313" key="6">
    <source>
        <dbReference type="EMBL" id="RFZ76191.1"/>
    </source>
</evidence>
<dbReference type="Gene3D" id="1.10.4040.10">
    <property type="entry name" value="Penicillinase repressor domain"/>
    <property type="match status" value="1"/>
</dbReference>
<reference evidence="6 7" key="1">
    <citation type="submission" date="2018-07" db="EMBL/GenBank/DDBJ databases">
        <title>New species, Clostridium PI-S10-A1B.</title>
        <authorList>
            <person name="Krishna G."/>
            <person name="Summeta K."/>
            <person name="Shikha S."/>
            <person name="Prabhu P.B."/>
            <person name="Suresh K."/>
        </authorList>
    </citation>
    <scope>NUCLEOTIDE SEQUENCE [LARGE SCALE GENOMIC DNA]</scope>
    <source>
        <strain evidence="6 7">PI-S10-A1B</strain>
    </source>
</reference>
<evidence type="ECO:0000256" key="2">
    <source>
        <dbReference type="ARBA" id="ARBA00023015"/>
    </source>
</evidence>
<evidence type="ECO:0000313" key="5">
    <source>
        <dbReference type="EMBL" id="GLB30212.1"/>
    </source>
</evidence>
<keyword evidence="3" id="KW-0238">DNA-binding</keyword>
<reference evidence="5 8" key="2">
    <citation type="journal article" date="2024" name="Int. J. Syst. Evol. Microbiol.">
        <title>Lacrimispora brassicae sp. nov. isolated from fermented cabbage, and proposal of Clostridium indicum Gundawar et al. 2019 and Clostridium methoxybenzovorans Mechichi et al. 1999 as heterotypic synonyms of Lacrimispora amygdalina (Parshina et al. 2003) Haas and Blanchard 2020 and Lacrimispora indolis (McClung and McCoy 1957) Haas and Blanchard 2020, respectively.</title>
        <authorList>
            <person name="Kobayashi H."/>
            <person name="Tanizawa Y."/>
            <person name="Sakamoto M."/>
            <person name="Ohkuma M."/>
            <person name="Tohno M."/>
        </authorList>
    </citation>
    <scope>NUCLEOTIDE SEQUENCE [LARGE SCALE GENOMIC DNA]</scope>
    <source>
        <strain evidence="5 8">DSM 12857</strain>
    </source>
</reference>
<keyword evidence="8" id="KW-1185">Reference proteome</keyword>
<dbReference type="InterPro" id="IPR036390">
    <property type="entry name" value="WH_DNA-bd_sf"/>
</dbReference>
<dbReference type="PIRSF" id="PIRSF019455">
    <property type="entry name" value="CopR_AtkY"/>
    <property type="match status" value="1"/>
</dbReference>
<dbReference type="RefSeq" id="WP_117419637.1">
    <property type="nucleotide sequence ID" value="NZ_BRPJ01000036.1"/>
</dbReference>
<protein>
    <submittedName>
        <fullName evidence="5 6">Transcriptional regulator</fullName>
    </submittedName>
</protein>
<evidence type="ECO:0000256" key="4">
    <source>
        <dbReference type="ARBA" id="ARBA00023163"/>
    </source>
</evidence>
<accession>A0A3E2N5M5</accession>
<organism evidence="6 7">
    <name type="scientific">Lacrimispora amygdalina</name>
    <dbReference type="NCBI Taxonomy" id="253257"/>
    <lineage>
        <taxon>Bacteria</taxon>
        <taxon>Bacillati</taxon>
        <taxon>Bacillota</taxon>
        <taxon>Clostridia</taxon>
        <taxon>Lachnospirales</taxon>
        <taxon>Lachnospiraceae</taxon>
        <taxon>Lacrimispora</taxon>
    </lineage>
</organism>
<dbReference type="GO" id="GO:0045892">
    <property type="term" value="P:negative regulation of DNA-templated transcription"/>
    <property type="evidence" value="ECO:0007669"/>
    <property type="project" value="InterPro"/>
</dbReference>
<comment type="similarity">
    <text evidence="1">Belongs to the BlaI transcriptional regulatory family.</text>
</comment>
<dbReference type="Gene3D" id="1.10.10.10">
    <property type="entry name" value="Winged helix-like DNA-binding domain superfamily/Winged helix DNA-binding domain"/>
    <property type="match status" value="1"/>
</dbReference>
<dbReference type="AlphaFoldDB" id="A0A3E2N5M5"/>
<evidence type="ECO:0000256" key="3">
    <source>
        <dbReference type="ARBA" id="ARBA00023125"/>
    </source>
</evidence>
<name>A0A3E2N5M5_9FIRM</name>
<keyword evidence="4" id="KW-0804">Transcription</keyword>
<dbReference type="InterPro" id="IPR005650">
    <property type="entry name" value="BlaI_family"/>
</dbReference>
<evidence type="ECO:0000313" key="8">
    <source>
        <dbReference type="Proteomes" id="UP001419084"/>
    </source>
</evidence>
<dbReference type="OrthoDB" id="9795583at2"/>
<comment type="caution">
    <text evidence="6">The sequence shown here is derived from an EMBL/GenBank/DDBJ whole genome shotgun (WGS) entry which is preliminary data.</text>
</comment>
<sequence>MSTLPKISEAEWEIMKLIWKSNPLTSEEIIHQLSNKMKWSAQTIKTFITRLIKKGAIGFEKKGRVYYYYPLLSEEECIRSENEFFLKKVYDGALNMLFTKFLDGELSLEQIEELESILKDKKVKNSSDNKEPLK</sequence>
<dbReference type="Pfam" id="PF03965">
    <property type="entry name" value="Penicillinase_R"/>
    <property type="match status" value="1"/>
</dbReference>
<evidence type="ECO:0000313" key="7">
    <source>
        <dbReference type="Proteomes" id="UP000260680"/>
    </source>
</evidence>
<gene>
    <name evidence="5" type="primary">blaI_2</name>
    <name evidence="6" type="ORF">DS742_24910</name>
    <name evidence="5" type="ORF">LAD12857_21350</name>
</gene>
<dbReference type="SUPFAM" id="SSF46785">
    <property type="entry name" value="Winged helix' DNA-binding domain"/>
    <property type="match status" value="1"/>
</dbReference>
<keyword evidence="2" id="KW-0805">Transcription regulation</keyword>
<evidence type="ECO:0000256" key="1">
    <source>
        <dbReference type="ARBA" id="ARBA00011046"/>
    </source>
</evidence>
<dbReference type="Proteomes" id="UP000260680">
    <property type="component" value="Unassembled WGS sequence"/>
</dbReference>
<dbReference type="Proteomes" id="UP001419084">
    <property type="component" value="Unassembled WGS sequence"/>
</dbReference>
<dbReference type="EMBL" id="BRPJ01000036">
    <property type="protein sequence ID" value="GLB30212.1"/>
    <property type="molecule type" value="Genomic_DNA"/>
</dbReference>
<dbReference type="GO" id="GO:0003677">
    <property type="term" value="F:DNA binding"/>
    <property type="evidence" value="ECO:0007669"/>
    <property type="project" value="UniProtKB-KW"/>
</dbReference>
<dbReference type="EMBL" id="QOHO01000101">
    <property type="protein sequence ID" value="RFZ76191.1"/>
    <property type="molecule type" value="Genomic_DNA"/>
</dbReference>